<evidence type="ECO:0000256" key="1">
    <source>
        <dbReference type="ARBA" id="ARBA00001966"/>
    </source>
</evidence>
<dbReference type="NCBIfam" id="TIGR00241">
    <property type="entry name" value="CoA_E_activ"/>
    <property type="match status" value="1"/>
</dbReference>
<dbReference type="GO" id="GO:0051536">
    <property type="term" value="F:iron-sulfur cluster binding"/>
    <property type="evidence" value="ECO:0007669"/>
    <property type="project" value="UniProtKB-KW"/>
</dbReference>
<dbReference type="Proteomes" id="UP000265489">
    <property type="component" value="Unassembled WGS sequence"/>
</dbReference>
<feature type="domain" description="ATPase BadF/BadG/BcrA/BcrD type" evidence="5">
    <location>
        <begin position="9"/>
        <end position="246"/>
    </location>
</feature>
<comment type="caution">
    <text evidence="7">The sequence shown here is derived from an EMBL/GenBank/DDBJ whole genome shotgun (WGS) entry which is preliminary data.</text>
</comment>
<evidence type="ECO:0000313" key="8">
    <source>
        <dbReference type="Proteomes" id="UP000265489"/>
    </source>
</evidence>
<dbReference type="Gene3D" id="3.30.420.40">
    <property type="match status" value="4"/>
</dbReference>
<dbReference type="InterPro" id="IPR018709">
    <property type="entry name" value="CoA_activase_DUF2229"/>
</dbReference>
<dbReference type="AlphaFoldDB" id="A0A395WCF3"/>
<evidence type="ECO:0000259" key="6">
    <source>
        <dbReference type="Pfam" id="PF09989"/>
    </source>
</evidence>
<keyword evidence="2" id="KW-0479">Metal-binding</keyword>
<sequence>MEEIMGYRIGFDIGSTTIKAVVLDGNNQICYKSYERHKAQVRQKALDKLVELKKYTKEPFKFAISGSGALGLCEQGELPFVQEVFASATGVSKLYPETDCAIELGGEDAKILFFQGSVEQRMNSTCAGGTGAFIDQMSTLLNMSLEEMNEASLNYHRLYPIASRCGVFAKTDIQPLINQGVDKCDLCASIFQAVVDQTITSLAQGRKIEGNILFLGGPLYFMSGLRKRFVETLKLSDVQVNCPETAINFVALGTAICADQEYTYDELYKALEDLVHAPAKLTESKPLFESEEDYQKFIERHKSHDAKYAQLKDYLGKAYLGIDSGSTTTKLVLLDENDAILYDSYTSNKGNPLDVVLEDLKKIYETNPNIKIYGAYATGYGEELMRHAFHLDGGIVETMAHYTAARSFNPEVDYILDIGGQDIKCFKIRDGHIDDIVLNEACSSGCGSFIETFAKSLGYGAKEFATLGLKSKHPVDLGTRCTVFMNSGVKQAQKNGASIEDISAGLCKSVVKNALYKVIRAKNKDDIGKHIVVQGGTFQNDSVLRCFEQELGLEVIRPSIAPLMGAYGAALYAKKLHRTRSNVLNYEQLVKFTHKSQSVACQGCNNHCSLTINTFNDGTRLVAGNKCEKMVHNLDAKKEELPDLYKIKTDMLDAQKKKFKHDKKIGMPLVLNNYDLLPFWTRFFDSLGYEIVWSTPSTKEMYHSGQQSIPSDTACFPAKVVHGHIQQLIDKDVDVIFYPCMTYNVDEHQSDNHYNCPLVAYYPEVIAANMDFGKTKIVYPFINFDHDATFAKAICMHFEKVGIHFSEKDVIIAKNAATNEYEAFHEQLVKEHRKAVMYARENNHPIIVLCGRPYHLDPLINHQMNQLLTQLGFVVVSEESVPRQIGHKVNVLNQWTYHARLYQAAHYVVDNKDMNLIQLVSFGCGIDAITSDEVRDILKDGNKFYTQIKIDEIDNLGAAKIRLRSLKEAIAQKKGV</sequence>
<evidence type="ECO:0000256" key="3">
    <source>
        <dbReference type="ARBA" id="ARBA00023004"/>
    </source>
</evidence>
<evidence type="ECO:0000259" key="5">
    <source>
        <dbReference type="Pfam" id="PF01869"/>
    </source>
</evidence>
<proteinExistence type="predicted"/>
<dbReference type="GO" id="GO:0046872">
    <property type="term" value="F:metal ion binding"/>
    <property type="evidence" value="ECO:0007669"/>
    <property type="project" value="UniProtKB-KW"/>
</dbReference>
<dbReference type="InterPro" id="IPR002731">
    <property type="entry name" value="ATPase_BadF"/>
</dbReference>
<dbReference type="PANTHER" id="PTHR32329">
    <property type="entry name" value="BIFUNCTIONAL PROTEIN [INCLUDES 2-HYDROXYACYL-COA DEHYDRATASE (N-TER) AND ITS ACTIVATOR DOMAIN (C_TERM)-RELATED"/>
    <property type="match status" value="1"/>
</dbReference>
<dbReference type="SUPFAM" id="SSF53067">
    <property type="entry name" value="Actin-like ATPase domain"/>
    <property type="match status" value="2"/>
</dbReference>
<organism evidence="7 8">
    <name type="scientific">Holdemanella biformis</name>
    <dbReference type="NCBI Taxonomy" id="1735"/>
    <lineage>
        <taxon>Bacteria</taxon>
        <taxon>Bacillati</taxon>
        <taxon>Bacillota</taxon>
        <taxon>Erysipelotrichia</taxon>
        <taxon>Erysipelotrichales</taxon>
        <taxon>Erysipelotrichaceae</taxon>
        <taxon>Holdemanella</taxon>
    </lineage>
</organism>
<gene>
    <name evidence="7" type="ORF">DWW32_06200</name>
</gene>
<reference evidence="7 8" key="1">
    <citation type="submission" date="2018-08" db="EMBL/GenBank/DDBJ databases">
        <title>A genome reference for cultivated species of the human gut microbiota.</title>
        <authorList>
            <person name="Zou Y."/>
            <person name="Xue W."/>
            <person name="Luo G."/>
        </authorList>
    </citation>
    <scope>NUCLEOTIDE SEQUENCE [LARGE SCALE GENOMIC DNA]</scope>
    <source>
        <strain evidence="7 8">AF15-20</strain>
    </source>
</reference>
<evidence type="ECO:0000256" key="2">
    <source>
        <dbReference type="ARBA" id="ARBA00022723"/>
    </source>
</evidence>
<dbReference type="CDD" id="cd24035">
    <property type="entry name" value="ASKHA_NBD_O66634-like_rpt2"/>
    <property type="match status" value="1"/>
</dbReference>
<keyword evidence="4" id="KW-0411">Iron-sulfur</keyword>
<dbReference type="InterPro" id="IPR008275">
    <property type="entry name" value="CoA_E_activase_dom"/>
</dbReference>
<comment type="cofactor">
    <cofactor evidence="1">
        <name>[4Fe-4S] cluster</name>
        <dbReference type="ChEBI" id="CHEBI:49883"/>
    </cofactor>
</comment>
<dbReference type="Pfam" id="PF09989">
    <property type="entry name" value="DUF2229"/>
    <property type="match status" value="1"/>
</dbReference>
<keyword evidence="3" id="KW-0408">Iron</keyword>
<feature type="domain" description="DUF2229" evidence="6">
    <location>
        <begin position="664"/>
        <end position="881"/>
    </location>
</feature>
<dbReference type="EMBL" id="QRYQ01000009">
    <property type="protein sequence ID" value="RGU91807.1"/>
    <property type="molecule type" value="Genomic_DNA"/>
</dbReference>
<name>A0A395WCF3_9FIRM</name>
<evidence type="ECO:0000313" key="7">
    <source>
        <dbReference type="EMBL" id="RGU91807.1"/>
    </source>
</evidence>
<accession>A0A395WCF3</accession>
<dbReference type="InterPro" id="IPR043129">
    <property type="entry name" value="ATPase_NBD"/>
</dbReference>
<dbReference type="InterPro" id="IPR051805">
    <property type="entry name" value="Dehydratase_Activator_Redct"/>
</dbReference>
<evidence type="ECO:0000256" key="4">
    <source>
        <dbReference type="ARBA" id="ARBA00023014"/>
    </source>
</evidence>
<feature type="domain" description="ATPase BadF/BadG/BcrA/BcrD type" evidence="5">
    <location>
        <begin position="320"/>
        <end position="573"/>
    </location>
</feature>
<dbReference type="CDD" id="cd24034">
    <property type="entry name" value="ASKHA_NBD_O66634-like_rpt1"/>
    <property type="match status" value="1"/>
</dbReference>
<dbReference type="Pfam" id="PF01869">
    <property type="entry name" value="BcrAD_BadFG"/>
    <property type="match status" value="2"/>
</dbReference>
<protein>
    <submittedName>
        <fullName evidence="7">2-hydroxyglutaryl-CoA dehydratase</fullName>
    </submittedName>
</protein>
<dbReference type="PANTHER" id="PTHR32329:SF4">
    <property type="entry name" value="ACTIVATOR OF 2-HYDROXYACYL-COA DEHYDRATASE"/>
    <property type="match status" value="1"/>
</dbReference>